<dbReference type="EMBL" id="QZKI01000099">
    <property type="protein sequence ID" value="RJP67784.1"/>
    <property type="molecule type" value="Genomic_DNA"/>
</dbReference>
<sequence>MRLAIDGMKMTSTVTVFVKLYATLTKYAGVIIMEEPMQVDVPEGSTLSDLYTRLRIPDDEVKTAFVNSAMQPPEYELRDGDHVGIFPPVGGGAC</sequence>
<dbReference type="Gene3D" id="3.10.20.30">
    <property type="match status" value="1"/>
</dbReference>
<protein>
    <submittedName>
        <fullName evidence="1">MoaD/ThiS family protein</fullName>
    </submittedName>
</protein>
<dbReference type="SUPFAM" id="SSF54285">
    <property type="entry name" value="MoaD/ThiS"/>
    <property type="match status" value="1"/>
</dbReference>
<gene>
    <name evidence="1" type="ORF">C4532_14110</name>
</gene>
<dbReference type="InterPro" id="IPR012675">
    <property type="entry name" value="Beta-grasp_dom_sf"/>
</dbReference>
<name>A0A419EUB4_9BACT</name>
<evidence type="ECO:0000313" key="2">
    <source>
        <dbReference type="Proteomes" id="UP000285961"/>
    </source>
</evidence>
<comment type="caution">
    <text evidence="1">The sequence shown here is derived from an EMBL/GenBank/DDBJ whole genome shotgun (WGS) entry which is preliminary data.</text>
</comment>
<dbReference type="InterPro" id="IPR016155">
    <property type="entry name" value="Mopterin_synth/thiamin_S_b"/>
</dbReference>
<dbReference type="AlphaFoldDB" id="A0A419EUB4"/>
<proteinExistence type="predicted"/>
<accession>A0A419EUB4</accession>
<evidence type="ECO:0000313" key="1">
    <source>
        <dbReference type="EMBL" id="RJP67784.1"/>
    </source>
</evidence>
<dbReference type="Pfam" id="PF02597">
    <property type="entry name" value="ThiS"/>
    <property type="match status" value="1"/>
</dbReference>
<dbReference type="InterPro" id="IPR003749">
    <property type="entry name" value="ThiS/MoaD-like"/>
</dbReference>
<dbReference type="Proteomes" id="UP000285961">
    <property type="component" value="Unassembled WGS sequence"/>
</dbReference>
<organism evidence="1 2">
    <name type="scientific">Candidatus Abyssobacteria bacterium SURF_17</name>
    <dbReference type="NCBI Taxonomy" id="2093361"/>
    <lineage>
        <taxon>Bacteria</taxon>
        <taxon>Pseudomonadati</taxon>
        <taxon>Candidatus Hydrogenedentota</taxon>
        <taxon>Candidatus Abyssobacteria</taxon>
    </lineage>
</organism>
<reference evidence="1 2" key="1">
    <citation type="journal article" date="2017" name="ISME J.">
        <title>Energy and carbon metabolisms in a deep terrestrial subsurface fluid microbial community.</title>
        <authorList>
            <person name="Momper L."/>
            <person name="Jungbluth S.P."/>
            <person name="Lee M.D."/>
            <person name="Amend J.P."/>
        </authorList>
    </citation>
    <scope>NUCLEOTIDE SEQUENCE [LARGE SCALE GENOMIC DNA]</scope>
    <source>
        <strain evidence="1">SURF_17</strain>
    </source>
</reference>